<dbReference type="RefSeq" id="WP_253752919.1">
    <property type="nucleotide sequence ID" value="NZ_JAMZDZ010000001.1"/>
</dbReference>
<keyword evidence="4" id="KW-0732">Signal</keyword>
<dbReference type="SUPFAM" id="SSF49785">
    <property type="entry name" value="Galactose-binding domain-like"/>
    <property type="match status" value="1"/>
</dbReference>
<dbReference type="Gene3D" id="2.60.120.260">
    <property type="entry name" value="Galactose-binding domain-like"/>
    <property type="match status" value="1"/>
</dbReference>
<keyword evidence="3" id="KW-0119">Carbohydrate metabolism</keyword>
<dbReference type="Pfam" id="PF00041">
    <property type="entry name" value="fn3"/>
    <property type="match status" value="1"/>
</dbReference>
<comment type="caution">
    <text evidence="6">The sequence shown here is derived from an EMBL/GenBank/DDBJ whole genome shotgun (WGS) entry which is preliminary data.</text>
</comment>
<gene>
    <name evidence="6" type="ORF">ACFOZ4_18560</name>
</gene>
<dbReference type="CDD" id="cd00063">
    <property type="entry name" value="FN3"/>
    <property type="match status" value="1"/>
</dbReference>
<protein>
    <submittedName>
        <fullName evidence="6">Carbohydrate binding domain-containing protein</fullName>
    </submittedName>
</protein>
<dbReference type="SUPFAM" id="SSF51445">
    <property type="entry name" value="(Trans)glycosidases"/>
    <property type="match status" value="1"/>
</dbReference>
<dbReference type="InterPro" id="IPR003305">
    <property type="entry name" value="CenC_carb-bd"/>
</dbReference>
<dbReference type="InterPro" id="IPR003961">
    <property type="entry name" value="FN3_dom"/>
</dbReference>
<keyword evidence="2" id="KW-0326">Glycosidase</keyword>
<dbReference type="PROSITE" id="PS50853">
    <property type="entry name" value="FN3"/>
    <property type="match status" value="1"/>
</dbReference>
<feature type="domain" description="Fibronectin type-III" evidence="5">
    <location>
        <begin position="168"/>
        <end position="249"/>
    </location>
</feature>
<dbReference type="SMART" id="SM00060">
    <property type="entry name" value="FN3"/>
    <property type="match status" value="1"/>
</dbReference>
<dbReference type="Pfam" id="PF02018">
    <property type="entry name" value="CBM_4_9"/>
    <property type="match status" value="1"/>
</dbReference>
<evidence type="ECO:0000256" key="4">
    <source>
        <dbReference type="SAM" id="SignalP"/>
    </source>
</evidence>
<keyword evidence="1" id="KW-0378">Hydrolase</keyword>
<reference evidence="7" key="1">
    <citation type="journal article" date="2019" name="Int. J. Syst. Evol. Microbiol.">
        <title>The Global Catalogue of Microorganisms (GCM) 10K type strain sequencing project: providing services to taxonomists for standard genome sequencing and annotation.</title>
        <authorList>
            <consortium name="The Broad Institute Genomics Platform"/>
            <consortium name="The Broad Institute Genome Sequencing Center for Infectious Disease"/>
            <person name="Wu L."/>
            <person name="Ma J."/>
        </authorList>
    </citation>
    <scope>NUCLEOTIDE SEQUENCE [LARGE SCALE GENOMIC DNA]</scope>
    <source>
        <strain evidence="7">CGMCC 4.7289</strain>
    </source>
</reference>
<dbReference type="InterPro" id="IPR036116">
    <property type="entry name" value="FN3_sf"/>
</dbReference>
<dbReference type="InterPro" id="IPR017853">
    <property type="entry name" value="GH"/>
</dbReference>
<keyword evidence="3" id="KW-0624">Polysaccharide degradation</keyword>
<proteinExistence type="predicted"/>
<dbReference type="Gene3D" id="2.60.40.10">
    <property type="entry name" value="Immunoglobulins"/>
    <property type="match status" value="1"/>
</dbReference>
<dbReference type="PANTHER" id="PTHR42976:SF1">
    <property type="entry name" value="GH18 DOMAIN-CONTAINING PROTEIN-RELATED"/>
    <property type="match status" value="1"/>
</dbReference>
<keyword evidence="7" id="KW-1185">Reference proteome</keyword>
<dbReference type="Gene3D" id="3.20.20.80">
    <property type="entry name" value="Glycosidases"/>
    <property type="match status" value="1"/>
</dbReference>
<evidence type="ECO:0000313" key="7">
    <source>
        <dbReference type="Proteomes" id="UP001595816"/>
    </source>
</evidence>
<evidence type="ECO:0000313" key="6">
    <source>
        <dbReference type="EMBL" id="MFC4132615.1"/>
    </source>
</evidence>
<evidence type="ECO:0000259" key="5">
    <source>
        <dbReference type="PROSITE" id="PS50853"/>
    </source>
</evidence>
<name>A0ABV8LNN0_9ACTN</name>
<dbReference type="CDD" id="cd06543">
    <property type="entry name" value="GH18_PF-ChiA-like"/>
    <property type="match status" value="1"/>
</dbReference>
<dbReference type="SUPFAM" id="SSF49265">
    <property type="entry name" value="Fibronectin type III"/>
    <property type="match status" value="1"/>
</dbReference>
<evidence type="ECO:0000256" key="1">
    <source>
        <dbReference type="ARBA" id="ARBA00022801"/>
    </source>
</evidence>
<feature type="signal peptide" evidence="4">
    <location>
        <begin position="1"/>
        <end position="21"/>
    </location>
</feature>
<dbReference type="Proteomes" id="UP001595816">
    <property type="component" value="Unassembled WGS sequence"/>
</dbReference>
<dbReference type="InterPro" id="IPR013783">
    <property type="entry name" value="Ig-like_fold"/>
</dbReference>
<evidence type="ECO:0000256" key="3">
    <source>
        <dbReference type="ARBA" id="ARBA00023326"/>
    </source>
</evidence>
<accession>A0ABV8LNN0</accession>
<dbReference type="InterPro" id="IPR008979">
    <property type="entry name" value="Galactose-bd-like_sf"/>
</dbReference>
<sequence>MRKLRFIALALVLAGSLAVEAQPAYAANLLSNPGFETGALSPWSCSGGLGSVVSTPVHSGSKALAGAASAADNAQCTQTVTVQPNTAYALTGWVRGSYVYLGVVGGASTWTPSAAAYTQLTVNFTTGASQTSVQVFLHGWYGTGTYYADDVSLDGPGGGGGTPTGPATPTGLAVTGTTSSSISLGWAASTGATGYRVYEGTTLRGTVTGTTATISGLATCSSHSYGVAAYNADGESTASAPVSASTSGCPTAPGLPTAPYVDLGAWPTPLLTDLAGGSTLKSFTLAFITASACKAMWFNAYDPRLAWNLDQIQAIRAAGGDVKVSFGGATGIELAQACSTVAALQAEYQAVVTAYNLKYIDLDIEGSATAEPTSVARRSQALAALQQANPGLKISLTLPVLPEGLTADGLNVVRSARDAGVDLDLVNVMAMDYYRAGDYGDLAVQAANSTFAQLKTLYPAKTDAQVWKMVGVTPMLGQNDDGHVYDQADSRQMVTFAQSKHLGMLSFWETTRDRNDCTGALYRCTNVAQAPYEFSKIFAGYTG</sequence>
<dbReference type="EMBL" id="JBHSAY010000009">
    <property type="protein sequence ID" value="MFC4132615.1"/>
    <property type="molecule type" value="Genomic_DNA"/>
</dbReference>
<dbReference type="InterPro" id="IPR052750">
    <property type="entry name" value="GH18_Chitinase"/>
</dbReference>
<feature type="chain" id="PRO_5045377252" evidence="4">
    <location>
        <begin position="22"/>
        <end position="543"/>
    </location>
</feature>
<evidence type="ECO:0000256" key="2">
    <source>
        <dbReference type="ARBA" id="ARBA00023295"/>
    </source>
</evidence>
<organism evidence="6 7">
    <name type="scientific">Hamadaea flava</name>
    <dbReference type="NCBI Taxonomy" id="1742688"/>
    <lineage>
        <taxon>Bacteria</taxon>
        <taxon>Bacillati</taxon>
        <taxon>Actinomycetota</taxon>
        <taxon>Actinomycetes</taxon>
        <taxon>Micromonosporales</taxon>
        <taxon>Micromonosporaceae</taxon>
        <taxon>Hamadaea</taxon>
    </lineage>
</organism>
<dbReference type="PANTHER" id="PTHR42976">
    <property type="entry name" value="BIFUNCTIONAL CHITINASE/LYSOZYME-RELATED"/>
    <property type="match status" value="1"/>
</dbReference>